<name>A0A656QF21_9BURK</name>
<dbReference type="AlphaFoldDB" id="A0A656QF21"/>
<gene>
    <name evidence="1" type="ORF">BG60_23475</name>
</gene>
<comment type="caution">
    <text evidence="1">The sequence shown here is derived from an EMBL/GenBank/DDBJ whole genome shotgun (WGS) entry which is preliminary data.</text>
</comment>
<evidence type="ECO:0000313" key="2">
    <source>
        <dbReference type="Proteomes" id="UP000027451"/>
    </source>
</evidence>
<organism evidence="1 2">
    <name type="scientific">Caballeronia zhejiangensis</name>
    <dbReference type="NCBI Taxonomy" id="871203"/>
    <lineage>
        <taxon>Bacteria</taxon>
        <taxon>Pseudomonadati</taxon>
        <taxon>Pseudomonadota</taxon>
        <taxon>Betaproteobacteria</taxon>
        <taxon>Burkholderiales</taxon>
        <taxon>Burkholderiaceae</taxon>
        <taxon>Caballeronia</taxon>
    </lineage>
</organism>
<evidence type="ECO:0000313" key="1">
    <source>
        <dbReference type="EMBL" id="KDR26264.1"/>
    </source>
</evidence>
<dbReference type="EMBL" id="JFHD01000036">
    <property type="protein sequence ID" value="KDR26264.1"/>
    <property type="molecule type" value="Genomic_DNA"/>
</dbReference>
<keyword evidence="2" id="KW-1185">Reference proteome</keyword>
<accession>A0A656QF21</accession>
<dbReference type="Proteomes" id="UP000027451">
    <property type="component" value="Unassembled WGS sequence"/>
</dbReference>
<reference evidence="1 2" key="1">
    <citation type="submission" date="2014-03" db="EMBL/GenBank/DDBJ databases">
        <title>Draft Genome Sequences of Four Burkholderia Strains.</title>
        <authorList>
            <person name="Liu X.Y."/>
            <person name="Li C.X."/>
            <person name="Xu J.H."/>
        </authorList>
    </citation>
    <scope>NUCLEOTIDE SEQUENCE [LARGE SCALE GENOMIC DNA]</scope>
    <source>
        <strain evidence="1 2">OP-1</strain>
    </source>
</reference>
<proteinExistence type="predicted"/>
<protein>
    <submittedName>
        <fullName evidence="1">Uncharacterized protein</fullName>
    </submittedName>
</protein>
<sequence>MYLVVWTMLSTTPLKLLTRSLHRLKSRVRTEVSAMTKRAREASRDKLAHVLHIDGEIKHLETVLRLQRNNDLFAHDYWKQRIDEAQSTPGLLPAQKKRLDKLRNLLEMFMQRQDLSDRAQP</sequence>